<dbReference type="Proteomes" id="UP000004994">
    <property type="component" value="Chromosome 6"/>
</dbReference>
<accession>A0A3Q7GPC6</accession>
<dbReference type="Gramene" id="Solyc06g016680.1.1">
    <property type="protein sequence ID" value="Solyc06g016680.1.1.1"/>
    <property type="gene ID" value="Solyc06g016680.1"/>
</dbReference>
<proteinExistence type="predicted"/>
<evidence type="ECO:0000313" key="1">
    <source>
        <dbReference type="EnsemblPlants" id="Solyc06g016680.1.1.1"/>
    </source>
</evidence>
<name>A0A3Q7GPC6_SOLLC</name>
<dbReference type="EnsemblPlants" id="Solyc06g016680.1.1">
    <property type="protein sequence ID" value="Solyc06g016680.1.1.1"/>
    <property type="gene ID" value="Solyc06g016680.1"/>
</dbReference>
<protein>
    <submittedName>
        <fullName evidence="1">Uncharacterized protein</fullName>
    </submittedName>
</protein>
<keyword evidence="2" id="KW-1185">Reference proteome</keyword>
<dbReference type="AlphaFoldDB" id="A0A3Q7GPC6"/>
<organism evidence="1">
    <name type="scientific">Solanum lycopersicum</name>
    <name type="common">Tomato</name>
    <name type="synonym">Lycopersicon esculentum</name>
    <dbReference type="NCBI Taxonomy" id="4081"/>
    <lineage>
        <taxon>Eukaryota</taxon>
        <taxon>Viridiplantae</taxon>
        <taxon>Streptophyta</taxon>
        <taxon>Embryophyta</taxon>
        <taxon>Tracheophyta</taxon>
        <taxon>Spermatophyta</taxon>
        <taxon>Magnoliopsida</taxon>
        <taxon>eudicotyledons</taxon>
        <taxon>Gunneridae</taxon>
        <taxon>Pentapetalae</taxon>
        <taxon>asterids</taxon>
        <taxon>lamiids</taxon>
        <taxon>Solanales</taxon>
        <taxon>Solanaceae</taxon>
        <taxon>Solanoideae</taxon>
        <taxon>Solaneae</taxon>
        <taxon>Solanum</taxon>
        <taxon>Solanum subgen. Lycopersicon</taxon>
    </lineage>
</organism>
<reference evidence="1" key="2">
    <citation type="submission" date="2019-01" db="UniProtKB">
        <authorList>
            <consortium name="EnsemblPlants"/>
        </authorList>
    </citation>
    <scope>IDENTIFICATION</scope>
    <source>
        <strain evidence="1">cv. Heinz 1706</strain>
    </source>
</reference>
<dbReference type="InParanoid" id="A0A3Q7GPC6"/>
<reference evidence="1" key="1">
    <citation type="journal article" date="2012" name="Nature">
        <title>The tomato genome sequence provides insights into fleshy fruit evolution.</title>
        <authorList>
            <consortium name="Tomato Genome Consortium"/>
        </authorList>
    </citation>
    <scope>NUCLEOTIDE SEQUENCE [LARGE SCALE GENOMIC DNA]</scope>
    <source>
        <strain evidence="1">cv. Heinz 1706</strain>
    </source>
</reference>
<dbReference type="PaxDb" id="4081-Solyc06g016680.1.1"/>
<sequence length="145" mass="16495">MITCHDRHHATVYDVQGRRRNATPVEFELVYVAQGQLWLAMPDVYRPSVLSTGNDSIPCSMLFDRVCCLQAKIACHARRRPTNYVVQGQRCRITTDFIRPRVFPNSDDGVPHKTSSDRVCCPREMWACHANVSRSCVLSKGDDNI</sequence>
<evidence type="ECO:0000313" key="2">
    <source>
        <dbReference type="Proteomes" id="UP000004994"/>
    </source>
</evidence>